<dbReference type="Proteomes" id="UP001187192">
    <property type="component" value="Unassembled WGS sequence"/>
</dbReference>
<protein>
    <submittedName>
        <fullName evidence="2">Uncharacterized protein</fullName>
    </submittedName>
</protein>
<feature type="compositionally biased region" description="Acidic residues" evidence="1">
    <location>
        <begin position="257"/>
        <end position="268"/>
    </location>
</feature>
<reference evidence="2" key="1">
    <citation type="submission" date="2023-07" db="EMBL/GenBank/DDBJ databases">
        <title>draft genome sequence of fig (Ficus carica).</title>
        <authorList>
            <person name="Takahashi T."/>
            <person name="Nishimura K."/>
        </authorList>
    </citation>
    <scope>NUCLEOTIDE SEQUENCE</scope>
</reference>
<proteinExistence type="predicted"/>
<name>A0AA88DS51_FICCA</name>
<dbReference type="EMBL" id="BTGU01000101">
    <property type="protein sequence ID" value="GMN60732.1"/>
    <property type="molecule type" value="Genomic_DNA"/>
</dbReference>
<accession>A0AA88DS51</accession>
<keyword evidence="3" id="KW-1185">Reference proteome</keyword>
<dbReference type="AlphaFoldDB" id="A0AA88DS51"/>
<evidence type="ECO:0000313" key="3">
    <source>
        <dbReference type="Proteomes" id="UP001187192"/>
    </source>
</evidence>
<comment type="caution">
    <text evidence="2">The sequence shown here is derived from an EMBL/GenBank/DDBJ whole genome shotgun (WGS) entry which is preliminary data.</text>
</comment>
<gene>
    <name evidence="2" type="ORF">TIFTF001_029823</name>
</gene>
<evidence type="ECO:0000256" key="1">
    <source>
        <dbReference type="SAM" id="MobiDB-lite"/>
    </source>
</evidence>
<organism evidence="2 3">
    <name type="scientific">Ficus carica</name>
    <name type="common">Common fig</name>
    <dbReference type="NCBI Taxonomy" id="3494"/>
    <lineage>
        <taxon>Eukaryota</taxon>
        <taxon>Viridiplantae</taxon>
        <taxon>Streptophyta</taxon>
        <taxon>Embryophyta</taxon>
        <taxon>Tracheophyta</taxon>
        <taxon>Spermatophyta</taxon>
        <taxon>Magnoliopsida</taxon>
        <taxon>eudicotyledons</taxon>
        <taxon>Gunneridae</taxon>
        <taxon>Pentapetalae</taxon>
        <taxon>rosids</taxon>
        <taxon>fabids</taxon>
        <taxon>Rosales</taxon>
        <taxon>Moraceae</taxon>
        <taxon>Ficeae</taxon>
        <taxon>Ficus</taxon>
    </lineage>
</organism>
<feature type="region of interest" description="Disordered" evidence="1">
    <location>
        <begin position="246"/>
        <end position="268"/>
    </location>
</feature>
<evidence type="ECO:0000313" key="2">
    <source>
        <dbReference type="EMBL" id="GMN60732.1"/>
    </source>
</evidence>
<sequence>MELVLVGLDLGEVGSAEIEGGLELGVLGLEEREFGGEREELVLEERAGLLGGDGGGVGVSPQGIELSLEVADEGVGPLRHRGRVVAEAGEILVGEEERHGDLSETNESGHWKEGKIRNLKTRKRTENKKRKKIKGVLSSWALSFLWAFIGGLKARLEVYLEMNLNLPFTRYTVNPNGFTVHLSLVSAAVSSAFPSVRESLPPPYRRPCAAVSSVYGCPPSHQPSTMVAGSSVSDYLPSLRLGFRAENTPTSRASDEAPCEELEATSNP</sequence>